<evidence type="ECO:0000313" key="1">
    <source>
        <dbReference type="EMBL" id="KAJ8525842.1"/>
    </source>
</evidence>
<dbReference type="EMBL" id="JAJAGQ010000055">
    <property type="protein sequence ID" value="KAJ8525842.1"/>
    <property type="molecule type" value="Genomic_DNA"/>
</dbReference>
<keyword evidence="3" id="KW-1185">Reference proteome</keyword>
<accession>A0A9Q1LWV7</accession>
<comment type="caution">
    <text evidence="2">The sequence shown here is derived from an EMBL/GenBank/DDBJ whole genome shotgun (WGS) entry which is preliminary data.</text>
</comment>
<reference evidence="3" key="2">
    <citation type="journal article" date="2023" name="Proc. Natl. Acad. Sci. U.S.A.">
        <title>Genomic and structural basis for evolution of tropane alkaloid biosynthesis.</title>
        <authorList>
            <person name="Wanga Y.-J."/>
            <person name="Taina T."/>
            <person name="Yua J.-Y."/>
            <person name="Lia J."/>
            <person name="Xua B."/>
            <person name="Chenc J."/>
            <person name="D'Auriad J.C."/>
            <person name="Huanga J.-P."/>
            <person name="Huanga S.-X."/>
        </authorList>
    </citation>
    <scope>NUCLEOTIDE SEQUENCE [LARGE SCALE GENOMIC DNA]</scope>
    <source>
        <strain evidence="3">cv. KIB-2019</strain>
    </source>
</reference>
<evidence type="ECO:0000313" key="2">
    <source>
        <dbReference type="EMBL" id="KAJ8546486.1"/>
    </source>
</evidence>
<proteinExistence type="predicted"/>
<sequence length="100" mass="11391">MSSTIAQSSKRKEKLKDTEIASTMMTLFQGNEADEVMKLETSISRVAQLIASGLPTKWKDMIKAQVNQYLIGLDNRKAKLELLLQTMEMKTREHDDNDTE</sequence>
<dbReference type="EMBL" id="JAJAGQ010000013">
    <property type="protein sequence ID" value="KAJ8546486.1"/>
    <property type="molecule type" value="Genomic_DNA"/>
</dbReference>
<reference evidence="2" key="1">
    <citation type="submission" date="2021-09" db="EMBL/GenBank/DDBJ databases">
        <title>Genomic insights and catalytic innovation underlie evolution of tropane alkaloids biosynthesis.</title>
        <authorList>
            <person name="Wang Y.-J."/>
            <person name="Tian T."/>
            <person name="Huang J.-P."/>
            <person name="Huang S.-X."/>
        </authorList>
    </citation>
    <scope>NUCLEOTIDE SEQUENCE</scope>
    <source>
        <strain evidence="2">KIB-2019</strain>
        <tissue evidence="2">Leaf</tissue>
    </source>
</reference>
<dbReference type="OrthoDB" id="1311023at2759"/>
<evidence type="ECO:0000313" key="3">
    <source>
        <dbReference type="Proteomes" id="UP001152561"/>
    </source>
</evidence>
<protein>
    <submittedName>
        <fullName evidence="2">Uncharacterized protein</fullName>
    </submittedName>
</protein>
<gene>
    <name evidence="1" type="ORF">K7X08_007699</name>
    <name evidence="2" type="ORF">K7X08_032363</name>
</gene>
<dbReference type="AlphaFoldDB" id="A0A9Q1LWV7"/>
<name>A0A9Q1LWV7_9SOLA</name>
<dbReference type="Proteomes" id="UP001152561">
    <property type="component" value="Unassembled WGS sequence"/>
</dbReference>
<organism evidence="2 3">
    <name type="scientific">Anisodus acutangulus</name>
    <dbReference type="NCBI Taxonomy" id="402998"/>
    <lineage>
        <taxon>Eukaryota</taxon>
        <taxon>Viridiplantae</taxon>
        <taxon>Streptophyta</taxon>
        <taxon>Embryophyta</taxon>
        <taxon>Tracheophyta</taxon>
        <taxon>Spermatophyta</taxon>
        <taxon>Magnoliopsida</taxon>
        <taxon>eudicotyledons</taxon>
        <taxon>Gunneridae</taxon>
        <taxon>Pentapetalae</taxon>
        <taxon>asterids</taxon>
        <taxon>lamiids</taxon>
        <taxon>Solanales</taxon>
        <taxon>Solanaceae</taxon>
        <taxon>Solanoideae</taxon>
        <taxon>Hyoscyameae</taxon>
        <taxon>Anisodus</taxon>
    </lineage>
</organism>